<organism evidence="6 7">
    <name type="scientific">Taxus chinensis</name>
    <name type="common">Chinese yew</name>
    <name type="synonym">Taxus wallichiana var. chinensis</name>
    <dbReference type="NCBI Taxonomy" id="29808"/>
    <lineage>
        <taxon>Eukaryota</taxon>
        <taxon>Viridiplantae</taxon>
        <taxon>Streptophyta</taxon>
        <taxon>Embryophyta</taxon>
        <taxon>Tracheophyta</taxon>
        <taxon>Spermatophyta</taxon>
        <taxon>Pinopsida</taxon>
        <taxon>Pinidae</taxon>
        <taxon>Conifers II</taxon>
        <taxon>Cupressales</taxon>
        <taxon>Taxaceae</taxon>
        <taxon>Taxus</taxon>
    </lineage>
</organism>
<keyword evidence="2" id="KW-0052">Apoplast</keyword>
<dbReference type="Proteomes" id="UP000824469">
    <property type="component" value="Unassembled WGS sequence"/>
</dbReference>
<dbReference type="Pfam" id="PF04674">
    <property type="entry name" value="Phi_1"/>
    <property type="match status" value="1"/>
</dbReference>
<dbReference type="GO" id="GO:0048046">
    <property type="term" value="C:apoplast"/>
    <property type="evidence" value="ECO:0007669"/>
    <property type="project" value="UniProtKB-SubCell"/>
</dbReference>
<dbReference type="AlphaFoldDB" id="A0AA38FK32"/>
<protein>
    <recommendedName>
        <fullName evidence="8">Protein EXORDIUM-like 2</fullName>
    </recommendedName>
</protein>
<comment type="subcellular location">
    <subcellularLocation>
        <location evidence="1">Secreted</location>
        <location evidence="1">Extracellular space</location>
        <location evidence="1">Apoplast</location>
    </subcellularLocation>
</comment>
<proteinExistence type="inferred from homology"/>
<evidence type="ECO:0000256" key="1">
    <source>
        <dbReference type="ARBA" id="ARBA00004271"/>
    </source>
</evidence>
<keyword evidence="3" id="KW-0964">Secreted</keyword>
<evidence type="ECO:0000256" key="2">
    <source>
        <dbReference type="ARBA" id="ARBA00022523"/>
    </source>
</evidence>
<sequence>MCTSVMSNYLPPCVNMIFYSLLADKLLIKAMLLLHISHRIISLVSCALKPNMENHLRLCLLLFLFLCSPIPPALSFGQGRKLSALVPSAPLVLKYHKGPLLTGPAPINVFILWYGNFTPSQKAIVTDFLSSFNGGSTTTPSVTSWWATTGRYTGSGKQGVSRDVRIGGQASDASSSLGKNLKRSDIPLLVKGALSKRWFPILSSRGIYLVLTAEDVNVERFCMNSCGFHDYVRLSSGRRILFGWVGNSGVECPGQCAWPFAAPAYGPPTPPLIPPNGDVGVDGMIINIAAIVAGTATNPFNTGYYQGDALAPQEAVTACTGIFGKGAYSGYPGDLVVDNTTRASYNAHGVNNRRFLVPAMWEPSRHSCKTPIS</sequence>
<evidence type="ECO:0008006" key="8">
    <source>
        <dbReference type="Google" id="ProtNLM"/>
    </source>
</evidence>
<reference evidence="6 7" key="1">
    <citation type="journal article" date="2021" name="Nat. Plants">
        <title>The Taxus genome provides insights into paclitaxel biosynthesis.</title>
        <authorList>
            <person name="Xiong X."/>
            <person name="Gou J."/>
            <person name="Liao Q."/>
            <person name="Li Y."/>
            <person name="Zhou Q."/>
            <person name="Bi G."/>
            <person name="Li C."/>
            <person name="Du R."/>
            <person name="Wang X."/>
            <person name="Sun T."/>
            <person name="Guo L."/>
            <person name="Liang H."/>
            <person name="Lu P."/>
            <person name="Wu Y."/>
            <person name="Zhang Z."/>
            <person name="Ro D.K."/>
            <person name="Shang Y."/>
            <person name="Huang S."/>
            <person name="Yan J."/>
        </authorList>
    </citation>
    <scope>NUCLEOTIDE SEQUENCE [LARGE SCALE GENOMIC DNA]</scope>
    <source>
        <strain evidence="6">Ta-2019</strain>
    </source>
</reference>
<name>A0AA38FK32_TAXCH</name>
<evidence type="ECO:0000313" key="6">
    <source>
        <dbReference type="EMBL" id="KAH9305505.1"/>
    </source>
</evidence>
<evidence type="ECO:0000256" key="5">
    <source>
        <dbReference type="ARBA" id="ARBA00023591"/>
    </source>
</evidence>
<gene>
    <name evidence="6" type="ORF">KI387_009909</name>
</gene>
<dbReference type="InterPro" id="IPR006766">
    <property type="entry name" value="EXORDIUM-like"/>
</dbReference>
<dbReference type="EMBL" id="JAHRHJ020000008">
    <property type="protein sequence ID" value="KAH9305505.1"/>
    <property type="molecule type" value="Genomic_DNA"/>
</dbReference>
<evidence type="ECO:0000256" key="3">
    <source>
        <dbReference type="ARBA" id="ARBA00022525"/>
    </source>
</evidence>
<comment type="caution">
    <text evidence="6">The sequence shown here is derived from an EMBL/GenBank/DDBJ whole genome shotgun (WGS) entry which is preliminary data.</text>
</comment>
<accession>A0AA38FK32</accession>
<dbReference type="PANTHER" id="PTHR31279">
    <property type="entry name" value="PROTEIN EXORDIUM-LIKE 5"/>
    <property type="match status" value="1"/>
</dbReference>
<keyword evidence="4" id="KW-0732">Signal</keyword>
<keyword evidence="7" id="KW-1185">Reference proteome</keyword>
<dbReference type="PANTHER" id="PTHR31279:SF58">
    <property type="entry name" value="PROTEIN EXORDIUM-LIKE 2"/>
    <property type="match status" value="1"/>
</dbReference>
<comment type="similarity">
    <text evidence="5">Belongs to the EXORDIUM family.</text>
</comment>
<evidence type="ECO:0000313" key="7">
    <source>
        <dbReference type="Proteomes" id="UP000824469"/>
    </source>
</evidence>
<evidence type="ECO:0000256" key="4">
    <source>
        <dbReference type="ARBA" id="ARBA00022729"/>
    </source>
</evidence>
<dbReference type="OMA" id="WATTHEY"/>